<evidence type="ECO:0000256" key="2">
    <source>
        <dbReference type="ARBA" id="ARBA00022630"/>
    </source>
</evidence>
<dbReference type="PANTHER" id="PTHR42747">
    <property type="entry name" value="NITRONATE MONOOXYGENASE-RELATED"/>
    <property type="match status" value="1"/>
</dbReference>
<keyword evidence="4 6" id="KW-0560">Oxidoreductase</keyword>
<evidence type="ECO:0000256" key="3">
    <source>
        <dbReference type="ARBA" id="ARBA00022643"/>
    </source>
</evidence>
<evidence type="ECO:0000256" key="4">
    <source>
        <dbReference type="ARBA" id="ARBA00023002"/>
    </source>
</evidence>
<dbReference type="Proteomes" id="UP001597213">
    <property type="component" value="Unassembled WGS sequence"/>
</dbReference>
<keyword evidence="2" id="KW-0285">Flavoprotein</keyword>
<proteinExistence type="inferred from homology"/>
<protein>
    <submittedName>
        <fullName evidence="6">NAD(P)H-dependent flavin oxidoreductase</fullName>
        <ecNumber evidence="6">1.13.12.-</ecNumber>
    </submittedName>
</protein>
<dbReference type="InterPro" id="IPR004136">
    <property type="entry name" value="NMO"/>
</dbReference>
<dbReference type="Pfam" id="PF03060">
    <property type="entry name" value="NMO"/>
    <property type="match status" value="1"/>
</dbReference>
<dbReference type="EMBL" id="JBHUEN010000020">
    <property type="protein sequence ID" value="MFD1881542.1"/>
    <property type="molecule type" value="Genomic_DNA"/>
</dbReference>
<dbReference type="SUPFAM" id="SSF51412">
    <property type="entry name" value="Inosine monophosphate dehydrogenase (IMPDH)"/>
    <property type="match status" value="1"/>
</dbReference>
<reference evidence="7" key="1">
    <citation type="journal article" date="2019" name="Int. J. Syst. Evol. Microbiol.">
        <title>The Global Catalogue of Microorganisms (GCM) 10K type strain sequencing project: providing services to taxonomists for standard genome sequencing and annotation.</title>
        <authorList>
            <consortium name="The Broad Institute Genomics Platform"/>
            <consortium name="The Broad Institute Genome Sequencing Center for Infectious Disease"/>
            <person name="Wu L."/>
            <person name="Ma J."/>
        </authorList>
    </citation>
    <scope>NUCLEOTIDE SEQUENCE [LARGE SCALE GENOMIC DNA]</scope>
    <source>
        <strain evidence="7">CCUG 56029</strain>
    </source>
</reference>
<dbReference type="RefSeq" id="WP_379141488.1">
    <property type="nucleotide sequence ID" value="NZ_JBHUEN010000020.1"/>
</dbReference>
<gene>
    <name evidence="6" type="ORF">ACFSCT_07415</name>
</gene>
<dbReference type="PANTHER" id="PTHR42747:SF4">
    <property type="entry name" value="BLR1330 PROTEIN"/>
    <property type="match status" value="1"/>
</dbReference>
<dbReference type="InterPro" id="IPR013785">
    <property type="entry name" value="Aldolase_TIM"/>
</dbReference>
<keyword evidence="7" id="KW-1185">Reference proteome</keyword>
<dbReference type="CDD" id="cd04730">
    <property type="entry name" value="NPD_like"/>
    <property type="match status" value="1"/>
</dbReference>
<organism evidence="6 7">
    <name type="scientific">Paracoccus pacificus</name>
    <dbReference type="NCBI Taxonomy" id="1463598"/>
    <lineage>
        <taxon>Bacteria</taxon>
        <taxon>Pseudomonadati</taxon>
        <taxon>Pseudomonadota</taxon>
        <taxon>Alphaproteobacteria</taxon>
        <taxon>Rhodobacterales</taxon>
        <taxon>Paracoccaceae</taxon>
        <taxon>Paracoccus</taxon>
    </lineage>
</organism>
<sequence length="309" mass="32543">MSLPDAFAGRLRLPAIASPMFLVSGPDLVVETCRAGMIGAFPALNQRSSEGFRDWLREIRARLADTPDAAPFAVNLIVHNSNPRLMADLAICAEEKVPLVITSLGAVRDLVDHVHGYGGLVFHDVIKARHGQKAAEAGVDGIIAVAAGAGGHAGTLSPFALVTELRRFFDKTIVLAGAINTGGQVLAAQAMGADMAYLGTRFIATRESLAQPEYKQMIVGAAAGDVVYTDAISGVSANFLRDSIRAVGLDPDNLAKHGDLNMDEEAKAWKTVWSAGHGVAGIDDIPAAADLVARLIAEYQDARKRLAGI</sequence>
<evidence type="ECO:0000256" key="5">
    <source>
        <dbReference type="ARBA" id="ARBA00023033"/>
    </source>
</evidence>
<keyword evidence="3" id="KW-0288">FMN</keyword>
<keyword evidence="5" id="KW-0503">Monooxygenase</keyword>
<evidence type="ECO:0000313" key="7">
    <source>
        <dbReference type="Proteomes" id="UP001597213"/>
    </source>
</evidence>
<dbReference type="Gene3D" id="3.20.20.70">
    <property type="entry name" value="Aldolase class I"/>
    <property type="match status" value="1"/>
</dbReference>
<dbReference type="EC" id="1.13.12.-" evidence="6"/>
<name>A0ABW4R5G9_9RHOB</name>
<evidence type="ECO:0000313" key="6">
    <source>
        <dbReference type="EMBL" id="MFD1881542.1"/>
    </source>
</evidence>
<dbReference type="GO" id="GO:0016491">
    <property type="term" value="F:oxidoreductase activity"/>
    <property type="evidence" value="ECO:0007669"/>
    <property type="project" value="UniProtKB-KW"/>
</dbReference>
<comment type="caution">
    <text evidence="6">The sequence shown here is derived from an EMBL/GenBank/DDBJ whole genome shotgun (WGS) entry which is preliminary data.</text>
</comment>
<comment type="similarity">
    <text evidence="1">Belongs to the nitronate monooxygenase family. NMO class I subfamily.</text>
</comment>
<accession>A0ABW4R5G9</accession>
<evidence type="ECO:0000256" key="1">
    <source>
        <dbReference type="ARBA" id="ARBA00009881"/>
    </source>
</evidence>